<protein>
    <submittedName>
        <fullName evidence="1">Uncharacterized protein</fullName>
    </submittedName>
</protein>
<evidence type="ECO:0000313" key="2">
    <source>
        <dbReference type="Proteomes" id="UP000886998"/>
    </source>
</evidence>
<keyword evidence="2" id="KW-1185">Reference proteome</keyword>
<gene>
    <name evidence="1" type="ORF">TNIN_86411</name>
</gene>
<comment type="caution">
    <text evidence="1">The sequence shown here is derived from an EMBL/GenBank/DDBJ whole genome shotgun (WGS) entry which is preliminary data.</text>
</comment>
<dbReference type="Proteomes" id="UP000886998">
    <property type="component" value="Unassembled WGS sequence"/>
</dbReference>
<accession>A0A8X6YKR3</accession>
<proteinExistence type="predicted"/>
<name>A0A8X6YKR3_9ARAC</name>
<organism evidence="1 2">
    <name type="scientific">Trichonephila inaurata madagascariensis</name>
    <dbReference type="NCBI Taxonomy" id="2747483"/>
    <lineage>
        <taxon>Eukaryota</taxon>
        <taxon>Metazoa</taxon>
        <taxon>Ecdysozoa</taxon>
        <taxon>Arthropoda</taxon>
        <taxon>Chelicerata</taxon>
        <taxon>Arachnida</taxon>
        <taxon>Araneae</taxon>
        <taxon>Araneomorphae</taxon>
        <taxon>Entelegynae</taxon>
        <taxon>Araneoidea</taxon>
        <taxon>Nephilidae</taxon>
        <taxon>Trichonephila</taxon>
        <taxon>Trichonephila inaurata</taxon>
    </lineage>
</organism>
<sequence length="77" mass="8711">MGIEESLNRFWNPESIGIKDDGVNDEEDTTLENFNKTVCVKKGSKGARRFATEGIFLITSCDMFVYVEPYLVKTVGR</sequence>
<dbReference type="EMBL" id="BMAV01020582">
    <property type="protein sequence ID" value="GFY74168.1"/>
    <property type="molecule type" value="Genomic_DNA"/>
</dbReference>
<evidence type="ECO:0000313" key="1">
    <source>
        <dbReference type="EMBL" id="GFY74168.1"/>
    </source>
</evidence>
<dbReference type="AlphaFoldDB" id="A0A8X6YKR3"/>
<reference evidence="1" key="1">
    <citation type="submission" date="2020-08" db="EMBL/GenBank/DDBJ databases">
        <title>Multicomponent nature underlies the extraordinary mechanical properties of spider dragline silk.</title>
        <authorList>
            <person name="Kono N."/>
            <person name="Nakamura H."/>
            <person name="Mori M."/>
            <person name="Yoshida Y."/>
            <person name="Ohtoshi R."/>
            <person name="Malay A.D."/>
            <person name="Moran D.A.P."/>
            <person name="Tomita M."/>
            <person name="Numata K."/>
            <person name="Arakawa K."/>
        </authorList>
    </citation>
    <scope>NUCLEOTIDE SEQUENCE</scope>
</reference>